<evidence type="ECO:0000313" key="2">
    <source>
        <dbReference type="EMBL" id="MBJ7882369.1"/>
    </source>
</evidence>
<dbReference type="InterPro" id="IPR036514">
    <property type="entry name" value="SGNH_hydro_sf"/>
</dbReference>
<keyword evidence="3" id="KW-1185">Reference proteome</keyword>
<evidence type="ECO:0000313" key="3">
    <source>
        <dbReference type="Proteomes" id="UP000662373"/>
    </source>
</evidence>
<dbReference type="AlphaFoldDB" id="A0A934KRU2"/>
<dbReference type="GO" id="GO:0016788">
    <property type="term" value="F:hydrolase activity, acting on ester bonds"/>
    <property type="evidence" value="ECO:0007669"/>
    <property type="project" value="UniProtKB-ARBA"/>
</dbReference>
<gene>
    <name evidence="2" type="ORF">JEM65_17175</name>
</gene>
<sequence length="316" mass="36874">MKLQTQIPLHKRTDKLINYQSKLLLLGSCFVENMGQKLKYFKFQATQNPFGVLFHPQAIETLVLRAFQDKKYVEDEVFFHNEQWHCYDAHSQLSNSSKSEVLNQLNTQLETTKLLLNEASHVVITLGTAWVYKQKSTDITVANCHKVPQVNFQKELLSVKEIVETLQVILEAIRTLNPAAIVIFTVSPIRHLKDGYVENTRSKAHLISSVHEVVSEAHNNCYFPSYEIMMDELRDYRFYAEDMLHPNATAINYIWEKFQKVWISDEALEIMSEVDTIQKGLLHRPFNPDSEGHLNFLKQLELRKENVKSRIQHIRF</sequence>
<dbReference type="EMBL" id="JAEHJZ010000046">
    <property type="protein sequence ID" value="MBJ7882369.1"/>
    <property type="molecule type" value="Genomic_DNA"/>
</dbReference>
<name>A0A934KRU2_9FLAO</name>
<dbReference type="Proteomes" id="UP000662373">
    <property type="component" value="Unassembled WGS sequence"/>
</dbReference>
<dbReference type="InterPro" id="IPR014982">
    <property type="entry name" value="GSCFA"/>
</dbReference>
<organism evidence="2 3">
    <name type="scientific">Gelidibacter salicanalis</name>
    <dbReference type="NCBI Taxonomy" id="291193"/>
    <lineage>
        <taxon>Bacteria</taxon>
        <taxon>Pseudomonadati</taxon>
        <taxon>Bacteroidota</taxon>
        <taxon>Flavobacteriia</taxon>
        <taxon>Flavobacteriales</taxon>
        <taxon>Flavobacteriaceae</taxon>
        <taxon>Gelidibacter</taxon>
    </lineage>
</organism>
<feature type="domain" description="GSCFA" evidence="1">
    <location>
        <begin position="22"/>
        <end position="258"/>
    </location>
</feature>
<protein>
    <submittedName>
        <fullName evidence="2">GSCFA domain-containing protein</fullName>
    </submittedName>
</protein>
<reference evidence="2 3" key="1">
    <citation type="submission" date="2020-09" db="EMBL/GenBank/DDBJ databases">
        <title>Draft genome of Gelidibacter salicanalis PAMC21136.</title>
        <authorList>
            <person name="Park H."/>
        </authorList>
    </citation>
    <scope>NUCLEOTIDE SEQUENCE [LARGE SCALE GENOMIC DNA]</scope>
    <source>
        <strain evidence="2 3">PAMC21136</strain>
    </source>
</reference>
<accession>A0A934KRU2</accession>
<dbReference type="SUPFAM" id="SSF52266">
    <property type="entry name" value="SGNH hydrolase"/>
    <property type="match status" value="1"/>
</dbReference>
<dbReference type="Pfam" id="PF08885">
    <property type="entry name" value="GSCFA"/>
    <property type="match status" value="1"/>
</dbReference>
<dbReference type="Gene3D" id="3.40.50.1110">
    <property type="entry name" value="SGNH hydrolase"/>
    <property type="match status" value="1"/>
</dbReference>
<proteinExistence type="predicted"/>
<dbReference type="RefSeq" id="WP_199602319.1">
    <property type="nucleotide sequence ID" value="NZ_JAEHJZ010000046.1"/>
</dbReference>
<comment type="caution">
    <text evidence="2">The sequence shown here is derived from an EMBL/GenBank/DDBJ whole genome shotgun (WGS) entry which is preliminary data.</text>
</comment>
<evidence type="ECO:0000259" key="1">
    <source>
        <dbReference type="Pfam" id="PF08885"/>
    </source>
</evidence>